<reference evidence="2" key="1">
    <citation type="journal article" date="2014" name="Int. J. Syst. Evol. Microbiol.">
        <title>Complete genome sequence of Corynebacterium casei LMG S-19264T (=DSM 44701T), isolated from a smear-ripened cheese.</title>
        <authorList>
            <consortium name="US DOE Joint Genome Institute (JGI-PGF)"/>
            <person name="Walter F."/>
            <person name="Albersmeier A."/>
            <person name="Kalinowski J."/>
            <person name="Ruckert C."/>
        </authorList>
    </citation>
    <scope>NUCLEOTIDE SEQUENCE</scope>
    <source>
        <strain evidence="2">CGMCC 4.7299</strain>
    </source>
</reference>
<dbReference type="NCBIfam" id="TIGR00654">
    <property type="entry name" value="PhzF_family"/>
    <property type="match status" value="1"/>
</dbReference>
<gene>
    <name evidence="2" type="ORF">GCM10012284_45430</name>
</gene>
<name>A0A8J3C3Q2_9ACTN</name>
<evidence type="ECO:0008006" key="4">
    <source>
        <dbReference type="Google" id="ProtNLM"/>
    </source>
</evidence>
<dbReference type="Gene3D" id="3.10.310.10">
    <property type="entry name" value="Diaminopimelate Epimerase, Chain A, domain 1"/>
    <property type="match status" value="2"/>
</dbReference>
<proteinExistence type="predicted"/>
<dbReference type="Pfam" id="PF02567">
    <property type="entry name" value="PhzC-PhzF"/>
    <property type="match status" value="1"/>
</dbReference>
<dbReference type="AlphaFoldDB" id="A0A8J3C3Q2"/>
<evidence type="ECO:0000313" key="3">
    <source>
        <dbReference type="Proteomes" id="UP000656042"/>
    </source>
</evidence>
<dbReference type="PANTHER" id="PTHR13774:SF32">
    <property type="entry name" value="ANTISENSE-ENHANCING SEQUENCE 1"/>
    <property type="match status" value="1"/>
</dbReference>
<dbReference type="SUPFAM" id="SSF54506">
    <property type="entry name" value="Diaminopimelate epimerase-like"/>
    <property type="match status" value="1"/>
</dbReference>
<protein>
    <recommendedName>
        <fullName evidence="4">Trans-2,3-dihydro-3-hydroxyanthranilate isomerase</fullName>
    </recommendedName>
</protein>
<accession>A0A8J3C3Q2</accession>
<dbReference type="InterPro" id="IPR003719">
    <property type="entry name" value="Phenazine_PhzF-like"/>
</dbReference>
<feature type="active site" evidence="1">
    <location>
        <position position="46"/>
    </location>
</feature>
<dbReference type="PANTHER" id="PTHR13774">
    <property type="entry name" value="PHENAZINE BIOSYNTHESIS PROTEIN"/>
    <property type="match status" value="1"/>
</dbReference>
<dbReference type="PIRSF" id="PIRSF016184">
    <property type="entry name" value="PhzC_PhzF"/>
    <property type="match status" value="1"/>
</dbReference>
<organism evidence="2 3">
    <name type="scientific">Mangrovihabitans endophyticus</name>
    <dbReference type="NCBI Taxonomy" id="1751298"/>
    <lineage>
        <taxon>Bacteria</taxon>
        <taxon>Bacillati</taxon>
        <taxon>Actinomycetota</taxon>
        <taxon>Actinomycetes</taxon>
        <taxon>Micromonosporales</taxon>
        <taxon>Micromonosporaceae</taxon>
        <taxon>Mangrovihabitans</taxon>
    </lineage>
</organism>
<dbReference type="Proteomes" id="UP000656042">
    <property type="component" value="Unassembled WGS sequence"/>
</dbReference>
<reference evidence="2" key="2">
    <citation type="submission" date="2020-09" db="EMBL/GenBank/DDBJ databases">
        <authorList>
            <person name="Sun Q."/>
            <person name="Zhou Y."/>
        </authorList>
    </citation>
    <scope>NUCLEOTIDE SEQUENCE</scope>
    <source>
        <strain evidence="2">CGMCC 4.7299</strain>
    </source>
</reference>
<keyword evidence="3" id="KW-1185">Reference proteome</keyword>
<dbReference type="RefSeq" id="WP_189081310.1">
    <property type="nucleotide sequence ID" value="NZ_BMMX01000025.1"/>
</dbReference>
<dbReference type="EMBL" id="BMMX01000025">
    <property type="protein sequence ID" value="GGL06099.1"/>
    <property type="molecule type" value="Genomic_DNA"/>
</dbReference>
<sequence length="297" mass="31174">MGYAFALVDVFSDRPFGGNQLAVFPDASGMGAQTMQRLAREFNFSETTFVLPPRDPAHSCRVRIFTPVQELPFAGHPTIGTAAVLAGSGPGRRAFTFEQGIGPVPVNVDGETIRLHLPAPPYESTDETPSATTLAAALDLPGDAIVDSWYAGIGLRYCFIRLASPDLVDQARLDRSAWQSSIAGGWSPHLYLFAGDLGDAARVYARLFAPGMGVDEDPATGSAAASLVASLAHRSPRRHGTHRLTITQGVAMGRPSTLHGTAHRENGELTEVIVGGCAVVVGSGTMDIPAEAPPSAG</sequence>
<evidence type="ECO:0000313" key="2">
    <source>
        <dbReference type="EMBL" id="GGL06099.1"/>
    </source>
</evidence>
<comment type="caution">
    <text evidence="2">The sequence shown here is derived from an EMBL/GenBank/DDBJ whole genome shotgun (WGS) entry which is preliminary data.</text>
</comment>
<dbReference type="GO" id="GO:0005737">
    <property type="term" value="C:cytoplasm"/>
    <property type="evidence" value="ECO:0007669"/>
    <property type="project" value="TreeGrafter"/>
</dbReference>
<evidence type="ECO:0000256" key="1">
    <source>
        <dbReference type="PIRSR" id="PIRSR016184-1"/>
    </source>
</evidence>
<dbReference type="GO" id="GO:0016853">
    <property type="term" value="F:isomerase activity"/>
    <property type="evidence" value="ECO:0007669"/>
    <property type="project" value="TreeGrafter"/>
</dbReference>